<reference evidence="6 7" key="1">
    <citation type="submission" date="2019-03" db="EMBL/GenBank/DDBJ databases">
        <title>Genomics of glacier-inhabiting Cryobacterium strains.</title>
        <authorList>
            <person name="Liu Q."/>
            <person name="Xin Y.-H."/>
        </authorList>
    </citation>
    <scope>NUCLEOTIDE SEQUENCE [LARGE SCALE GENOMIC DNA]</scope>
    <source>
        <strain evidence="6 7">RHLS22-1</strain>
    </source>
</reference>
<sequence length="313" mass="34093">MAAHLELRHLRYFVEVAQELHFGRAAELLRMAQPPLSQQIRKLEEIIGTPLFDRTSRRVVLTEAGVAFLERSRRLLGQAASDVDEAARIGRGEQGRFDIGFITSAIPLGITERIRAFRSLYPAVHVQLHEGFTSLILDRLLAREIDMGVVRDSEPHPAITMTTLATEPFVAVVPSDHAAAGLTVLDAGMLREDPFVFYPRTAGERAYLRNLEPCRQADFEPRVVQEASSWVTILHLVGAGLGVSIAPASATLNLPAGVRTIPLAGAHPRSEVQLVQRANDRRAIIGNFLRVPGSLTPTLTPGAEPGSVDEGSG</sequence>
<dbReference type="PROSITE" id="PS50931">
    <property type="entry name" value="HTH_LYSR"/>
    <property type="match status" value="1"/>
</dbReference>
<dbReference type="RefSeq" id="WP_134452518.1">
    <property type="nucleotide sequence ID" value="NZ_SOFL01000008.1"/>
</dbReference>
<dbReference type="Gene3D" id="1.10.10.10">
    <property type="entry name" value="Winged helix-like DNA-binding domain superfamily/Winged helix DNA-binding domain"/>
    <property type="match status" value="1"/>
</dbReference>
<name>A0A4R8WAR8_9MICO</name>
<dbReference type="Pfam" id="PF00126">
    <property type="entry name" value="HTH_1"/>
    <property type="match status" value="1"/>
</dbReference>
<evidence type="ECO:0000259" key="5">
    <source>
        <dbReference type="PROSITE" id="PS50931"/>
    </source>
</evidence>
<evidence type="ECO:0000313" key="7">
    <source>
        <dbReference type="Proteomes" id="UP000297907"/>
    </source>
</evidence>
<evidence type="ECO:0000256" key="4">
    <source>
        <dbReference type="ARBA" id="ARBA00023163"/>
    </source>
</evidence>
<proteinExistence type="inferred from homology"/>
<dbReference type="Gene3D" id="3.40.190.10">
    <property type="entry name" value="Periplasmic binding protein-like II"/>
    <property type="match status" value="2"/>
</dbReference>
<dbReference type="SUPFAM" id="SSF53850">
    <property type="entry name" value="Periplasmic binding protein-like II"/>
    <property type="match status" value="1"/>
</dbReference>
<comment type="caution">
    <text evidence="6">The sequence shown here is derived from an EMBL/GenBank/DDBJ whole genome shotgun (WGS) entry which is preliminary data.</text>
</comment>
<dbReference type="InterPro" id="IPR036388">
    <property type="entry name" value="WH-like_DNA-bd_sf"/>
</dbReference>
<dbReference type="SUPFAM" id="SSF46785">
    <property type="entry name" value="Winged helix' DNA-binding domain"/>
    <property type="match status" value="1"/>
</dbReference>
<keyword evidence="2" id="KW-0805">Transcription regulation</keyword>
<dbReference type="InterPro" id="IPR036390">
    <property type="entry name" value="WH_DNA-bd_sf"/>
</dbReference>
<evidence type="ECO:0000256" key="1">
    <source>
        <dbReference type="ARBA" id="ARBA00009437"/>
    </source>
</evidence>
<dbReference type="InterPro" id="IPR005119">
    <property type="entry name" value="LysR_subst-bd"/>
</dbReference>
<dbReference type="InterPro" id="IPR000847">
    <property type="entry name" value="LysR_HTH_N"/>
</dbReference>
<dbReference type="CDD" id="cd08414">
    <property type="entry name" value="PBP2_LTTR_aromatics_like"/>
    <property type="match status" value="1"/>
</dbReference>
<dbReference type="GO" id="GO:0032993">
    <property type="term" value="C:protein-DNA complex"/>
    <property type="evidence" value="ECO:0007669"/>
    <property type="project" value="TreeGrafter"/>
</dbReference>
<comment type="similarity">
    <text evidence="1">Belongs to the LysR transcriptional regulatory family.</text>
</comment>
<dbReference type="PANTHER" id="PTHR30346:SF28">
    <property type="entry name" value="HTH-TYPE TRANSCRIPTIONAL REGULATOR CYNR"/>
    <property type="match status" value="1"/>
</dbReference>
<dbReference type="PRINTS" id="PR00039">
    <property type="entry name" value="HTHLYSR"/>
</dbReference>
<dbReference type="EMBL" id="SOFL01000008">
    <property type="protein sequence ID" value="TFC05615.1"/>
    <property type="molecule type" value="Genomic_DNA"/>
</dbReference>
<dbReference type="FunFam" id="1.10.10.10:FF:000001">
    <property type="entry name" value="LysR family transcriptional regulator"/>
    <property type="match status" value="1"/>
</dbReference>
<dbReference type="Proteomes" id="UP000297907">
    <property type="component" value="Unassembled WGS sequence"/>
</dbReference>
<accession>A0A4R8WAR8</accession>
<dbReference type="OrthoDB" id="3636008at2"/>
<dbReference type="PANTHER" id="PTHR30346">
    <property type="entry name" value="TRANSCRIPTIONAL DUAL REGULATOR HCAR-RELATED"/>
    <property type="match status" value="1"/>
</dbReference>
<keyword evidence="3" id="KW-0238">DNA-binding</keyword>
<dbReference type="Pfam" id="PF03466">
    <property type="entry name" value="LysR_substrate"/>
    <property type="match status" value="1"/>
</dbReference>
<evidence type="ECO:0000313" key="6">
    <source>
        <dbReference type="EMBL" id="TFC05615.1"/>
    </source>
</evidence>
<organism evidence="6 7">
    <name type="scientific">Cryobacterium adonitolivorans</name>
    <dbReference type="NCBI Taxonomy" id="1259189"/>
    <lineage>
        <taxon>Bacteria</taxon>
        <taxon>Bacillati</taxon>
        <taxon>Actinomycetota</taxon>
        <taxon>Actinomycetes</taxon>
        <taxon>Micrococcales</taxon>
        <taxon>Microbacteriaceae</taxon>
        <taxon>Cryobacterium</taxon>
    </lineage>
</organism>
<evidence type="ECO:0000256" key="2">
    <source>
        <dbReference type="ARBA" id="ARBA00023015"/>
    </source>
</evidence>
<dbReference type="GO" id="GO:0003677">
    <property type="term" value="F:DNA binding"/>
    <property type="evidence" value="ECO:0007669"/>
    <property type="project" value="UniProtKB-KW"/>
</dbReference>
<keyword evidence="4" id="KW-0804">Transcription</keyword>
<dbReference type="GO" id="GO:0003700">
    <property type="term" value="F:DNA-binding transcription factor activity"/>
    <property type="evidence" value="ECO:0007669"/>
    <property type="project" value="InterPro"/>
</dbReference>
<keyword evidence="7" id="KW-1185">Reference proteome</keyword>
<feature type="domain" description="HTH lysR-type" evidence="5">
    <location>
        <begin position="5"/>
        <end position="62"/>
    </location>
</feature>
<evidence type="ECO:0000256" key="3">
    <source>
        <dbReference type="ARBA" id="ARBA00023125"/>
    </source>
</evidence>
<protein>
    <submittedName>
        <fullName evidence="6">LysR family transcriptional regulator</fullName>
    </submittedName>
</protein>
<gene>
    <name evidence="6" type="ORF">E3O42_03465</name>
</gene>
<dbReference type="AlphaFoldDB" id="A0A4R8WAR8"/>